<evidence type="ECO:0000313" key="4">
    <source>
        <dbReference type="Proteomes" id="UP000001542"/>
    </source>
</evidence>
<dbReference type="Proteomes" id="UP000001542">
    <property type="component" value="Unassembled WGS sequence"/>
</dbReference>
<gene>
    <name evidence="3" type="ORF">TVAG_394210</name>
</gene>
<protein>
    <submittedName>
        <fullName evidence="3">Uncharacterized protein</fullName>
    </submittedName>
</protein>
<keyword evidence="1" id="KW-0175">Coiled coil</keyword>
<feature type="coiled-coil region" evidence="1">
    <location>
        <begin position="705"/>
        <end position="782"/>
    </location>
</feature>
<dbReference type="VEuPathDB" id="TrichDB:TVAGG3_0278870"/>
<keyword evidence="4" id="KW-1185">Reference proteome</keyword>
<name>A2DWD8_TRIV3</name>
<reference evidence="3" key="1">
    <citation type="submission" date="2006-10" db="EMBL/GenBank/DDBJ databases">
        <authorList>
            <person name="Amadeo P."/>
            <person name="Zhao Q."/>
            <person name="Wortman J."/>
            <person name="Fraser-Liggett C."/>
            <person name="Carlton J."/>
        </authorList>
    </citation>
    <scope>NUCLEOTIDE SEQUENCE</scope>
    <source>
        <strain evidence="3">G3</strain>
    </source>
</reference>
<dbReference type="InParanoid" id="A2DWD8"/>
<dbReference type="SMR" id="A2DWD8"/>
<accession>A2DWD8</accession>
<feature type="compositionally biased region" description="Basic and acidic residues" evidence="2">
    <location>
        <begin position="1055"/>
        <end position="1072"/>
    </location>
</feature>
<evidence type="ECO:0000313" key="3">
    <source>
        <dbReference type="EMBL" id="EAY15278.1"/>
    </source>
</evidence>
<dbReference type="RefSeq" id="XP_001327501.1">
    <property type="nucleotide sequence ID" value="XM_001327466.1"/>
</dbReference>
<reference evidence="3" key="2">
    <citation type="journal article" date="2007" name="Science">
        <title>Draft genome sequence of the sexually transmitted pathogen Trichomonas vaginalis.</title>
        <authorList>
            <person name="Carlton J.M."/>
            <person name="Hirt R.P."/>
            <person name="Silva J.C."/>
            <person name="Delcher A.L."/>
            <person name="Schatz M."/>
            <person name="Zhao Q."/>
            <person name="Wortman J.R."/>
            <person name="Bidwell S.L."/>
            <person name="Alsmark U.C.M."/>
            <person name="Besteiro S."/>
            <person name="Sicheritz-Ponten T."/>
            <person name="Noel C.J."/>
            <person name="Dacks J.B."/>
            <person name="Foster P.G."/>
            <person name="Simillion C."/>
            <person name="Van de Peer Y."/>
            <person name="Miranda-Saavedra D."/>
            <person name="Barton G.J."/>
            <person name="Westrop G.D."/>
            <person name="Mueller S."/>
            <person name="Dessi D."/>
            <person name="Fiori P.L."/>
            <person name="Ren Q."/>
            <person name="Paulsen I."/>
            <person name="Zhang H."/>
            <person name="Bastida-Corcuera F.D."/>
            <person name="Simoes-Barbosa A."/>
            <person name="Brown M.T."/>
            <person name="Hayes R.D."/>
            <person name="Mukherjee M."/>
            <person name="Okumura C.Y."/>
            <person name="Schneider R."/>
            <person name="Smith A.J."/>
            <person name="Vanacova S."/>
            <person name="Villalvazo M."/>
            <person name="Haas B.J."/>
            <person name="Pertea M."/>
            <person name="Feldblyum T.V."/>
            <person name="Utterback T.R."/>
            <person name="Shu C.L."/>
            <person name="Osoegawa K."/>
            <person name="de Jong P.J."/>
            <person name="Hrdy I."/>
            <person name="Horvathova L."/>
            <person name="Zubacova Z."/>
            <person name="Dolezal P."/>
            <person name="Malik S.B."/>
            <person name="Logsdon J.M. Jr."/>
            <person name="Henze K."/>
            <person name="Gupta A."/>
            <person name="Wang C.C."/>
            <person name="Dunne R.L."/>
            <person name="Upcroft J.A."/>
            <person name="Upcroft P."/>
            <person name="White O."/>
            <person name="Salzberg S.L."/>
            <person name="Tang P."/>
            <person name="Chiu C.-H."/>
            <person name="Lee Y.-S."/>
            <person name="Embley T.M."/>
            <person name="Coombs G.H."/>
            <person name="Mottram J.C."/>
            <person name="Tachezy J."/>
            <person name="Fraser-Liggett C.M."/>
            <person name="Johnson P.J."/>
        </authorList>
    </citation>
    <scope>NUCLEOTIDE SEQUENCE [LARGE SCALE GENOMIC DNA]</scope>
    <source>
        <strain evidence="3">G3</strain>
    </source>
</reference>
<feature type="compositionally biased region" description="Low complexity" evidence="2">
    <location>
        <begin position="1076"/>
        <end position="1088"/>
    </location>
</feature>
<proteinExistence type="predicted"/>
<evidence type="ECO:0000256" key="1">
    <source>
        <dbReference type="SAM" id="Coils"/>
    </source>
</evidence>
<dbReference type="PANTHER" id="PTHR23159">
    <property type="entry name" value="CENTROSOMAL PROTEIN 2"/>
    <property type="match status" value="1"/>
</dbReference>
<feature type="coiled-coil region" evidence="1">
    <location>
        <begin position="1376"/>
        <end position="1417"/>
    </location>
</feature>
<evidence type="ECO:0000256" key="2">
    <source>
        <dbReference type="SAM" id="MobiDB-lite"/>
    </source>
</evidence>
<feature type="coiled-coil region" evidence="1">
    <location>
        <begin position="444"/>
        <end position="478"/>
    </location>
</feature>
<feature type="region of interest" description="Disordered" evidence="2">
    <location>
        <begin position="276"/>
        <end position="297"/>
    </location>
</feature>
<sequence length="1562" mass="181561">MNHRFLPNREKEIKPGIMQNKHLVSATSKSPHNEKIKQNIPSNWIYNDQKTEKMWEDLERYQKKREKDQNNNPFVKIDESTERIKNVIDKYEKEDEDLYNKMAEYSFGDPNDPGDEESMLLDARLKLTGILDDHSDNQQKQSALLAGLRYWLEGVKGGGISELPDFLKTEESSYNIDMQKVVEALEGISQSKNEIGERATETFKAAFNILTKKLEEANQKVQQQSLQIRELQTISDKRGPRKSLNRSSDKNVSIDELVRERNRNATLEAQIKQLRELQQQQPKSPESPEKSETNSNLESVVQAELKANNLEESVKRLKEETKYLQSQIFKMKRDELANAKKMTSLENHKESLEKSLKNATDKLKLYEGNNNDLLKNQENDKKANLTKSDYEKKLSDMKLQHLKEIDEIREQNNQRINKIMKDNDRKMEEQMRIFADGMSQQDGSSILKNAVKMYTDQLEELRNTSETKIEDNNKKNKEAIQNVIERYESILKLKDDEMQRNKAEFTKSIQILEKKNELDTQERINQELLNLREQTTKEFQDMKGELDKKVSELKLKLKSVQTERDTLKHIIEENMLEMNDEEDENENDLIEKSDKVLNETMQQLKLIELEKKLEEKYTLLMQTQRSILEETKSWEIDAIKKSSDDEISQKVSEVRRRIADLTRRDILAIKGTDQQVMQHFTNVLKIFEKDNPDLVNSKQGLMMPAEEVEFKMNEYREKLLQVLNENETWKMTFNKLDTIKDKSELEILEALKKAIADQSKEYAVLKSENENLRNQIISLVNDPQLASDLLQNTLSSPQKTLQKQLSQKDNDLMKNMKTERQYIFQVNPGSIRHFFTKSEKAKSIPDTFKELICHCSECGENFTSKKEDVEEIAVMEPFVTCPNCHCKNHLFCIDDAIETGRLAELSQEIKNLEFQLKMAKGNERLPNDLRNLNLKDKAVSLFIEMSKILVEKERESYENTEKCKILTDIADGVEHLGATRETELLEKVKENVKSQIADEETIDMMLKVLENSSAYISNVSTNEVIPKPVDSPPPPHSSPRGNDEKVTNPPPIIVVEEKDIVENKPQNKDSVKRSSSRSQRSQKSASVSKSELITLQKEVLVLKNSFSRIRDALLVNKEQAVKLIKSVSDLVKNKISKYEGSKSETAELKKLLTESQNHETDLKLELTRAINALEKLQIEREEQEDKDAIIKKMQEEHEQSMYKLNDDFNKLQKKLNDSEKVRESLERKLQKIAQNRENYNIENNEIFSIDNTQQQTVVIQQNTSQQNLLQNTNFTKQNSSKKITVPKTPRTIEKQEQKQLTLQQRFPLLVYDNNDNLIDPAKPHPVVYVTNVQEQQIPPKPMTPKQPIVDTVPDQTVLSKTAQDKYKISLQEQIKQQKTQQQIDLLSKRIKSLEKSLEEKTNELSDYREKSHEYTSNAFKQKQDFAKVNHELTKERMLHASTVSRLNKALQLLEDKNKTIEKYRRLNDQFSVIASIASAGKRSDDKNDILKVFSAFGSNPFLANMERNEVRSLERWIAVRDEILQRERTQEIKRLDALCLILKEKGGHTEKQPLVNVTPMKN</sequence>
<feature type="coiled-coil region" evidence="1">
    <location>
        <begin position="1159"/>
        <end position="1245"/>
    </location>
</feature>
<dbReference type="VEuPathDB" id="TrichDB:TVAG_394210"/>
<dbReference type="KEGG" id="tva:4773280"/>
<feature type="coiled-coil region" evidence="1">
    <location>
        <begin position="511"/>
        <end position="563"/>
    </location>
</feature>
<dbReference type="PANTHER" id="PTHR23159:SF31">
    <property type="entry name" value="CENTROSOME-ASSOCIATED PROTEIN CEP250 ISOFORM X1"/>
    <property type="match status" value="1"/>
</dbReference>
<feature type="region of interest" description="Disordered" evidence="2">
    <location>
        <begin position="1023"/>
        <end position="1088"/>
    </location>
</feature>
<dbReference type="EMBL" id="DS113258">
    <property type="protein sequence ID" value="EAY15278.1"/>
    <property type="molecule type" value="Genomic_DNA"/>
</dbReference>
<organism evidence="3 4">
    <name type="scientific">Trichomonas vaginalis (strain ATCC PRA-98 / G3)</name>
    <dbReference type="NCBI Taxonomy" id="412133"/>
    <lineage>
        <taxon>Eukaryota</taxon>
        <taxon>Metamonada</taxon>
        <taxon>Parabasalia</taxon>
        <taxon>Trichomonadida</taxon>
        <taxon>Trichomonadidae</taxon>
        <taxon>Trichomonas</taxon>
    </lineage>
</organism>